<evidence type="ECO:0000313" key="2">
    <source>
        <dbReference type="EMBL" id="MBB5813067.1"/>
    </source>
</evidence>
<accession>A0AA89Q257</accession>
<organism evidence="2 3">
    <name type="scientific">Streptomyces collinus</name>
    <dbReference type="NCBI Taxonomy" id="42684"/>
    <lineage>
        <taxon>Bacteria</taxon>
        <taxon>Bacillati</taxon>
        <taxon>Actinomycetota</taxon>
        <taxon>Actinomycetes</taxon>
        <taxon>Kitasatosporales</taxon>
        <taxon>Streptomycetaceae</taxon>
        <taxon>Streptomyces</taxon>
    </lineage>
</organism>
<evidence type="ECO:0000313" key="3">
    <source>
        <dbReference type="Proteomes" id="UP000579531"/>
    </source>
</evidence>
<dbReference type="Proteomes" id="UP000579531">
    <property type="component" value="Unassembled WGS sequence"/>
</dbReference>
<evidence type="ECO:0000256" key="1">
    <source>
        <dbReference type="SAM" id="MobiDB-lite"/>
    </source>
</evidence>
<comment type="caution">
    <text evidence="2">The sequence shown here is derived from an EMBL/GenBank/DDBJ whole genome shotgun (WGS) entry which is preliminary data.</text>
</comment>
<keyword evidence="3" id="KW-1185">Reference proteome</keyword>
<dbReference type="EMBL" id="JACHLX010000001">
    <property type="protein sequence ID" value="MBB5813067.1"/>
    <property type="molecule type" value="Genomic_DNA"/>
</dbReference>
<protein>
    <submittedName>
        <fullName evidence="2">Glutamate synthase domain-containing protein 1</fullName>
    </submittedName>
</protein>
<reference evidence="2 3" key="1">
    <citation type="submission" date="2020-08" db="EMBL/GenBank/DDBJ databases">
        <title>Sequencing the genomes of 1000 actinobacteria strains.</title>
        <authorList>
            <person name="Klenk H.-P."/>
        </authorList>
    </citation>
    <scope>NUCLEOTIDE SEQUENCE [LARGE SCALE GENOMIC DNA]</scope>
    <source>
        <strain evidence="2 3">DSM 40129</strain>
    </source>
</reference>
<dbReference type="GeneID" id="93840521"/>
<feature type="region of interest" description="Disordered" evidence="1">
    <location>
        <begin position="21"/>
        <end position="45"/>
    </location>
</feature>
<gene>
    <name evidence="2" type="ORF">HNR72_004095</name>
</gene>
<dbReference type="RefSeq" id="WP_184848831.1">
    <property type="nucleotide sequence ID" value="NZ_BAABFE010000001.1"/>
</dbReference>
<dbReference type="AlphaFoldDB" id="A0AA89Q257"/>
<sequence length="45" mass="4738">MSDAVVREFKKLDDELAKKVNDAMKTEDKRGGKGGEGGKGDGGGR</sequence>
<proteinExistence type="predicted"/>
<name>A0AA89Q257_STRCU</name>